<feature type="region of interest" description="Disordered" evidence="3">
    <location>
        <begin position="318"/>
        <end position="373"/>
    </location>
</feature>
<evidence type="ECO:0008006" key="6">
    <source>
        <dbReference type="Google" id="ProtNLM"/>
    </source>
</evidence>
<keyword evidence="1" id="KW-0853">WD repeat</keyword>
<dbReference type="Proteomes" id="UP001161017">
    <property type="component" value="Unassembled WGS sequence"/>
</dbReference>
<feature type="compositionally biased region" description="Polar residues" evidence="3">
    <location>
        <begin position="356"/>
        <end position="368"/>
    </location>
</feature>
<dbReference type="InterPro" id="IPR036322">
    <property type="entry name" value="WD40_repeat_dom_sf"/>
</dbReference>
<feature type="compositionally biased region" description="Low complexity" evidence="3">
    <location>
        <begin position="331"/>
        <end position="355"/>
    </location>
</feature>
<dbReference type="InterPro" id="IPR015943">
    <property type="entry name" value="WD40/YVTN_repeat-like_dom_sf"/>
</dbReference>
<dbReference type="SUPFAM" id="SSF50978">
    <property type="entry name" value="WD40 repeat-like"/>
    <property type="match status" value="1"/>
</dbReference>
<feature type="region of interest" description="Disordered" evidence="3">
    <location>
        <begin position="553"/>
        <end position="573"/>
    </location>
</feature>
<accession>A0AA43QXM1</accession>
<evidence type="ECO:0000313" key="4">
    <source>
        <dbReference type="EMBL" id="MDI1492803.1"/>
    </source>
</evidence>
<dbReference type="PANTHER" id="PTHR19918:SF5">
    <property type="entry name" value="MEIOSIS-SPECIFIC APC_C ACTIVATOR PROTEIN AMA1"/>
    <property type="match status" value="1"/>
</dbReference>
<evidence type="ECO:0000256" key="2">
    <source>
        <dbReference type="ARBA" id="ARBA00022737"/>
    </source>
</evidence>
<dbReference type="Pfam" id="PF00400">
    <property type="entry name" value="WD40"/>
    <property type="match status" value="1"/>
</dbReference>
<gene>
    <name evidence="4" type="ORF">OHK93_004586</name>
</gene>
<sequence>MHESHFLDDLSTDQDVDQMERRLAAALDLDQTLKVFNNTKPHESPRILSTGSIGFNKRSLYLEAKAVWRDDAWIHETPFPLLDAPGLRDDFYCTVLAYCHTTRTLAVGLSNRVYLWSEETGVRYPPEEMRSYHSTYVTSLSFSSHEGGHCVLAIGRNNGQISLWSLFDFDDIRFKSQQPNAIACISFKPVTTRRRSERFGSLVATEELLVGDEIGHVYYYAVEWMSQEQVDIHGWNGHMQLLAKIEVHTQQVCGIAWSLQGDFFATGANDNACYLFETNKVLKDHAKPLPITRSPSRRHLQTLFGSLALPNFFSRGIAHPNNTNTADPTSRHPSTSSNSSSFFPNHPFPPLSSLLRQPSQPATNTTIIPGQLGSPIITEGSQRHRWLHAAAIKAIAFCPWQRGLLATGGGSNDRAIHFYHVFSGACLATINVHAQVTSLIWSTTRREIAATFGYAQPEHPYRIAVFSWPECRLVVKVPWGEDLRALYAVAFPGSGGRGGRNGISRRNEREGCVVVASSDETVKFHEVWVGGCKSVRAVDNGLGGSSILEGLGSDGEGEGVGGGGGGVGREMIR</sequence>
<dbReference type="InterPro" id="IPR033010">
    <property type="entry name" value="Cdc20/Fizzy"/>
</dbReference>
<dbReference type="Gene3D" id="2.130.10.10">
    <property type="entry name" value="YVTN repeat-like/Quinoprotein amine dehydrogenase"/>
    <property type="match status" value="2"/>
</dbReference>
<keyword evidence="2" id="KW-0677">Repeat</keyword>
<evidence type="ECO:0000313" key="5">
    <source>
        <dbReference type="Proteomes" id="UP001161017"/>
    </source>
</evidence>
<evidence type="ECO:0000256" key="1">
    <source>
        <dbReference type="ARBA" id="ARBA00022574"/>
    </source>
</evidence>
<comment type="caution">
    <text evidence="4">The sequence shown here is derived from an EMBL/GenBank/DDBJ whole genome shotgun (WGS) entry which is preliminary data.</text>
</comment>
<protein>
    <recommendedName>
        <fullName evidence="6">WD40 repeat-like protein</fullName>
    </recommendedName>
</protein>
<dbReference type="AlphaFoldDB" id="A0AA43QXM1"/>
<reference evidence="4" key="1">
    <citation type="journal article" date="2023" name="Genome Biol. Evol.">
        <title>First Whole Genome Sequence and Flow Cytometry Genome Size Data for the Lichen-Forming Fungus Ramalina farinacea (Ascomycota).</title>
        <authorList>
            <person name="Llewellyn T."/>
            <person name="Mian S."/>
            <person name="Hill R."/>
            <person name="Leitch I.J."/>
            <person name="Gaya E."/>
        </authorList>
    </citation>
    <scope>NUCLEOTIDE SEQUENCE</scope>
    <source>
        <strain evidence="4">LIQ254RAFAR</strain>
    </source>
</reference>
<proteinExistence type="predicted"/>
<dbReference type="PANTHER" id="PTHR19918">
    <property type="entry name" value="CELL DIVISION CYCLE 20 CDC20 FIZZY -RELATED"/>
    <property type="match status" value="1"/>
</dbReference>
<dbReference type="GO" id="GO:1905786">
    <property type="term" value="P:positive regulation of anaphase-promoting complex-dependent catabolic process"/>
    <property type="evidence" value="ECO:0007669"/>
    <property type="project" value="TreeGrafter"/>
</dbReference>
<dbReference type="InterPro" id="IPR001680">
    <property type="entry name" value="WD40_rpt"/>
</dbReference>
<keyword evidence="5" id="KW-1185">Reference proteome</keyword>
<dbReference type="SMART" id="SM00320">
    <property type="entry name" value="WD40"/>
    <property type="match status" value="5"/>
</dbReference>
<evidence type="ECO:0000256" key="3">
    <source>
        <dbReference type="SAM" id="MobiDB-lite"/>
    </source>
</evidence>
<organism evidence="4 5">
    <name type="scientific">Ramalina farinacea</name>
    <dbReference type="NCBI Taxonomy" id="258253"/>
    <lineage>
        <taxon>Eukaryota</taxon>
        <taxon>Fungi</taxon>
        <taxon>Dikarya</taxon>
        <taxon>Ascomycota</taxon>
        <taxon>Pezizomycotina</taxon>
        <taxon>Lecanoromycetes</taxon>
        <taxon>OSLEUM clade</taxon>
        <taxon>Lecanoromycetidae</taxon>
        <taxon>Lecanorales</taxon>
        <taxon>Lecanorineae</taxon>
        <taxon>Ramalinaceae</taxon>
        <taxon>Ramalina</taxon>
    </lineage>
</organism>
<dbReference type="GO" id="GO:0005680">
    <property type="term" value="C:anaphase-promoting complex"/>
    <property type="evidence" value="ECO:0007669"/>
    <property type="project" value="TreeGrafter"/>
</dbReference>
<dbReference type="GO" id="GO:0010997">
    <property type="term" value="F:anaphase-promoting complex binding"/>
    <property type="evidence" value="ECO:0007669"/>
    <property type="project" value="InterPro"/>
</dbReference>
<dbReference type="GO" id="GO:0031145">
    <property type="term" value="P:anaphase-promoting complex-dependent catabolic process"/>
    <property type="evidence" value="ECO:0007669"/>
    <property type="project" value="TreeGrafter"/>
</dbReference>
<dbReference type="EMBL" id="JAPUFD010000021">
    <property type="protein sequence ID" value="MDI1492803.1"/>
    <property type="molecule type" value="Genomic_DNA"/>
</dbReference>
<dbReference type="GO" id="GO:1990757">
    <property type="term" value="F:ubiquitin ligase activator activity"/>
    <property type="evidence" value="ECO:0007669"/>
    <property type="project" value="TreeGrafter"/>
</dbReference>
<name>A0AA43QXM1_9LECA</name>